<proteinExistence type="predicted"/>
<keyword evidence="2" id="KW-1185">Reference proteome</keyword>
<comment type="caution">
    <text evidence="1">The sequence shown here is derived from an EMBL/GenBank/DDBJ whole genome shotgun (WGS) entry which is preliminary data.</text>
</comment>
<reference evidence="1" key="1">
    <citation type="submission" date="2020-08" db="EMBL/GenBank/DDBJ databases">
        <title>Multicomponent nature underlies the extraordinary mechanical properties of spider dragline silk.</title>
        <authorList>
            <person name="Kono N."/>
            <person name="Nakamura H."/>
            <person name="Mori M."/>
            <person name="Yoshida Y."/>
            <person name="Ohtoshi R."/>
            <person name="Malay A.D."/>
            <person name="Moran D.A.P."/>
            <person name="Tomita M."/>
            <person name="Numata K."/>
            <person name="Arakawa K."/>
        </authorList>
    </citation>
    <scope>NUCLEOTIDE SEQUENCE</scope>
</reference>
<protein>
    <submittedName>
        <fullName evidence="1">Uncharacterized protein</fullName>
    </submittedName>
</protein>
<dbReference type="EMBL" id="BMAW01115499">
    <property type="protein sequence ID" value="GFT66291.1"/>
    <property type="molecule type" value="Genomic_DNA"/>
</dbReference>
<evidence type="ECO:0000313" key="1">
    <source>
        <dbReference type="EMBL" id="GFT66291.1"/>
    </source>
</evidence>
<organism evidence="1 2">
    <name type="scientific">Nephila pilipes</name>
    <name type="common">Giant wood spider</name>
    <name type="synonym">Nephila maculata</name>
    <dbReference type="NCBI Taxonomy" id="299642"/>
    <lineage>
        <taxon>Eukaryota</taxon>
        <taxon>Metazoa</taxon>
        <taxon>Ecdysozoa</taxon>
        <taxon>Arthropoda</taxon>
        <taxon>Chelicerata</taxon>
        <taxon>Arachnida</taxon>
        <taxon>Araneae</taxon>
        <taxon>Araneomorphae</taxon>
        <taxon>Entelegynae</taxon>
        <taxon>Araneoidea</taxon>
        <taxon>Nephilidae</taxon>
        <taxon>Nephila</taxon>
    </lineage>
</organism>
<accession>A0A8X6PI86</accession>
<name>A0A8X6PI86_NEPPI</name>
<dbReference type="AlphaFoldDB" id="A0A8X6PI86"/>
<dbReference type="Proteomes" id="UP000887013">
    <property type="component" value="Unassembled WGS sequence"/>
</dbReference>
<gene>
    <name evidence="1" type="ORF">NPIL_670201</name>
</gene>
<evidence type="ECO:0000313" key="2">
    <source>
        <dbReference type="Proteomes" id="UP000887013"/>
    </source>
</evidence>
<sequence length="87" mass="9480">MSITQCALDLGIPDFNYACLIDFEALLANSVHIVSTYCFEISLRASPKDFSTLPVARILSPQAFNILPEGGALRNSLLVFLCVTITD</sequence>